<dbReference type="InterPro" id="IPR023674">
    <property type="entry name" value="Ribosomal_uL1-like"/>
</dbReference>
<dbReference type="Proteomes" id="UP000054466">
    <property type="component" value="Unassembled WGS sequence"/>
</dbReference>
<dbReference type="GeneID" id="27343371"/>
<dbReference type="PANTHER" id="PTHR36427:SF3">
    <property type="entry name" value="LARGE RIBOSOMAL SUBUNIT PROTEIN UL1M"/>
    <property type="match status" value="1"/>
</dbReference>
<keyword evidence="2 4" id="KW-0689">Ribosomal protein</keyword>
<dbReference type="VEuPathDB" id="FungiDB:PV07_04177"/>
<dbReference type="OrthoDB" id="1747252at2759"/>
<gene>
    <name evidence="4" type="ORF">PV07_04177</name>
</gene>
<evidence type="ECO:0000256" key="3">
    <source>
        <dbReference type="ARBA" id="ARBA00023274"/>
    </source>
</evidence>
<evidence type="ECO:0000313" key="4">
    <source>
        <dbReference type="EMBL" id="KIW32647.1"/>
    </source>
</evidence>
<dbReference type="RefSeq" id="XP_016252863.1">
    <property type="nucleotide sequence ID" value="XM_016390961.1"/>
</dbReference>
<dbReference type="FunFam" id="3.40.50.790:FF:000001">
    <property type="entry name" value="50S ribosomal protein L1"/>
    <property type="match status" value="1"/>
</dbReference>
<reference evidence="4 5" key="1">
    <citation type="submission" date="2015-01" db="EMBL/GenBank/DDBJ databases">
        <title>The Genome Sequence of Cladophialophora immunda CBS83496.</title>
        <authorList>
            <consortium name="The Broad Institute Genomics Platform"/>
            <person name="Cuomo C."/>
            <person name="de Hoog S."/>
            <person name="Gorbushina A."/>
            <person name="Stielow B."/>
            <person name="Teixiera M."/>
            <person name="Abouelleil A."/>
            <person name="Chapman S.B."/>
            <person name="Priest M."/>
            <person name="Young S.K."/>
            <person name="Wortman J."/>
            <person name="Nusbaum C."/>
            <person name="Birren B."/>
        </authorList>
    </citation>
    <scope>NUCLEOTIDE SEQUENCE [LARGE SCALE GENOMIC DNA]</scope>
    <source>
        <strain evidence="4 5">CBS 83496</strain>
    </source>
</reference>
<dbReference type="EMBL" id="KN847041">
    <property type="protein sequence ID" value="KIW32647.1"/>
    <property type="molecule type" value="Genomic_DNA"/>
</dbReference>
<protein>
    <submittedName>
        <fullName evidence="4">Ribosomal protein L1</fullName>
    </submittedName>
</protein>
<proteinExistence type="inferred from homology"/>
<dbReference type="HOGENOM" id="CLU_062853_1_0_1"/>
<dbReference type="GO" id="GO:0003735">
    <property type="term" value="F:structural constituent of ribosome"/>
    <property type="evidence" value="ECO:0007669"/>
    <property type="project" value="TreeGrafter"/>
</dbReference>
<dbReference type="InterPro" id="IPR028364">
    <property type="entry name" value="Ribosomal_uL1/biogenesis"/>
</dbReference>
<name>A0A0D2B506_9EURO</name>
<accession>A0A0D2B506</accession>
<dbReference type="InterPro" id="IPR016095">
    <property type="entry name" value="Ribosomal_uL1_3-a/b-sand"/>
</dbReference>
<organism evidence="4 5">
    <name type="scientific">Cladophialophora immunda</name>
    <dbReference type="NCBI Taxonomy" id="569365"/>
    <lineage>
        <taxon>Eukaryota</taxon>
        <taxon>Fungi</taxon>
        <taxon>Dikarya</taxon>
        <taxon>Ascomycota</taxon>
        <taxon>Pezizomycotina</taxon>
        <taxon>Eurotiomycetes</taxon>
        <taxon>Chaetothyriomycetidae</taxon>
        <taxon>Chaetothyriales</taxon>
        <taxon>Herpotrichiellaceae</taxon>
        <taxon>Cladophialophora</taxon>
    </lineage>
</organism>
<evidence type="ECO:0000256" key="2">
    <source>
        <dbReference type="ARBA" id="ARBA00022980"/>
    </source>
</evidence>
<dbReference type="AlphaFoldDB" id="A0A0D2B506"/>
<keyword evidence="5" id="KW-1185">Reference proteome</keyword>
<evidence type="ECO:0000256" key="1">
    <source>
        <dbReference type="ARBA" id="ARBA00010531"/>
    </source>
</evidence>
<dbReference type="STRING" id="569365.A0A0D2B506"/>
<sequence>MEVSRGLSMATKRLCRFTTSSFLAPFLTRASTPCIPTATRCFSSAPVLSAAGGSRPLSDKEKAAREKIKRRRKKHRAYKQYNLKDMEQFTLCEAMRYIKAFEIGHEPDSPKYDIHIKLRTKKDGPVVRNSIRLPYPVKTDVKIAVICPPDSTAAQRAREAGAHLIGEEEVFERIKAGKIDFDRCIAVPESLQKMNKEGIPRILGPRGLMPNIKMGSVVSNPGPAVRNAMGGSTYRERQGVVRMAVGRLSFTPEQLRDNVKAYVNAVKKDASALSDQIVKEIYEVVLSSTNSPGFSLNGDFYKPAPGAATPQQLAVV</sequence>
<dbReference type="PANTHER" id="PTHR36427">
    <property type="entry name" value="54S RIBOSOMAL PROTEIN L1, MITOCHONDRIAL"/>
    <property type="match status" value="1"/>
</dbReference>
<evidence type="ECO:0000313" key="5">
    <source>
        <dbReference type="Proteomes" id="UP000054466"/>
    </source>
</evidence>
<dbReference type="Gene3D" id="3.40.50.790">
    <property type="match status" value="1"/>
</dbReference>
<dbReference type="Pfam" id="PF00687">
    <property type="entry name" value="Ribosomal_L1"/>
    <property type="match status" value="1"/>
</dbReference>
<comment type="similarity">
    <text evidence="1">Belongs to the universal ribosomal protein uL1 family.</text>
</comment>
<dbReference type="CDD" id="cd00403">
    <property type="entry name" value="Ribosomal_L1"/>
    <property type="match status" value="1"/>
</dbReference>
<dbReference type="Gene3D" id="3.30.190.20">
    <property type="match status" value="1"/>
</dbReference>
<keyword evidence="3" id="KW-0687">Ribonucleoprotein</keyword>
<dbReference type="SUPFAM" id="SSF56808">
    <property type="entry name" value="Ribosomal protein L1"/>
    <property type="match status" value="1"/>
</dbReference>
<dbReference type="GO" id="GO:0005762">
    <property type="term" value="C:mitochondrial large ribosomal subunit"/>
    <property type="evidence" value="ECO:0007669"/>
    <property type="project" value="TreeGrafter"/>
</dbReference>